<proteinExistence type="predicted"/>
<name>A0AB36K983_9GAMM</name>
<protein>
    <recommendedName>
        <fullName evidence="4">DUF2489 domain-containing protein</fullName>
    </recommendedName>
</protein>
<dbReference type="Proteomes" id="UP000188726">
    <property type="component" value="Unassembled WGS sequence"/>
</dbReference>
<evidence type="ECO:0000313" key="3">
    <source>
        <dbReference type="Proteomes" id="UP000188726"/>
    </source>
</evidence>
<keyword evidence="1" id="KW-1133">Transmembrane helix</keyword>
<reference evidence="2 3" key="1">
    <citation type="journal article" date="2017" name="Genome Announc.">
        <title>Draft Genome Sequences of Salinivibrio proteolyticus, Salinivibrio sharmensis, Salinivibrio siamensis, Salinivibrio costicola subsp. alcaliphilus, Salinivibrio costicola subsp. vallismortis, and 29 New Isolates Belonging to the Genus Salinivibrio.</title>
        <authorList>
            <person name="Lopez-Hermoso C."/>
            <person name="de la Haba R.R."/>
            <person name="Sanchez-Porro C."/>
            <person name="Bayliss S.C."/>
            <person name="Feil E.J."/>
            <person name="Ventosa A."/>
        </authorList>
    </citation>
    <scope>NUCLEOTIDE SEQUENCE [LARGE SCALE GENOMIC DNA]</scope>
    <source>
        <strain evidence="2 3">IC202</strain>
    </source>
</reference>
<feature type="transmembrane region" description="Helical" evidence="1">
    <location>
        <begin position="6"/>
        <end position="25"/>
    </location>
</feature>
<dbReference type="AlphaFoldDB" id="A0AB36K983"/>
<sequence length="168" mass="18825">MSTIQTWISVIGSLASIAAAVWAFIEARKASNAATKAENVKGEIVERRKIVEVSHVHVETSRILKVVSKVGPSCNQSLLRGVNCGSIAKEVEEYSRFINEHSSHFTDFFENKAKELCEQLHPDIESLSEAKSFEEKKESGKSIYYKINSFMPFVKQLSDEKKENVATN</sequence>
<dbReference type="EMBL" id="MUEO01000007">
    <property type="protein sequence ID" value="OOE45390.1"/>
    <property type="molecule type" value="Genomic_DNA"/>
</dbReference>
<accession>A0AB36K983</accession>
<organism evidence="2 3">
    <name type="scientific">Salinivibrio kushneri</name>
    <dbReference type="NCBI Taxonomy" id="1908198"/>
    <lineage>
        <taxon>Bacteria</taxon>
        <taxon>Pseudomonadati</taxon>
        <taxon>Pseudomonadota</taxon>
        <taxon>Gammaproteobacteria</taxon>
        <taxon>Vibrionales</taxon>
        <taxon>Vibrionaceae</taxon>
        <taxon>Salinivibrio</taxon>
    </lineage>
</organism>
<comment type="caution">
    <text evidence="2">The sequence shown here is derived from an EMBL/GenBank/DDBJ whole genome shotgun (WGS) entry which is preliminary data.</text>
</comment>
<keyword evidence="1" id="KW-0812">Transmembrane</keyword>
<dbReference type="RefSeq" id="WP_077457224.1">
    <property type="nucleotide sequence ID" value="NZ_MUEO01000007.1"/>
</dbReference>
<gene>
    <name evidence="2" type="ORF">BZG09_04280</name>
</gene>
<evidence type="ECO:0000313" key="2">
    <source>
        <dbReference type="EMBL" id="OOE45390.1"/>
    </source>
</evidence>
<evidence type="ECO:0000256" key="1">
    <source>
        <dbReference type="SAM" id="Phobius"/>
    </source>
</evidence>
<evidence type="ECO:0008006" key="4">
    <source>
        <dbReference type="Google" id="ProtNLM"/>
    </source>
</evidence>
<keyword evidence="1" id="KW-0472">Membrane</keyword>